<name>A0A812WSX4_SYMPI</name>
<dbReference type="Pfam" id="PF08241">
    <property type="entry name" value="Methyltransf_11"/>
    <property type="match status" value="1"/>
</dbReference>
<feature type="domain" description="Methyltransferase type 11" evidence="2">
    <location>
        <begin position="71"/>
        <end position="164"/>
    </location>
</feature>
<evidence type="ECO:0000313" key="4">
    <source>
        <dbReference type="Proteomes" id="UP000649617"/>
    </source>
</evidence>
<dbReference type="PANTHER" id="PTHR43861">
    <property type="entry name" value="TRANS-ACONITATE 2-METHYLTRANSFERASE-RELATED"/>
    <property type="match status" value="1"/>
</dbReference>
<keyword evidence="4" id="KW-1185">Reference proteome</keyword>
<comment type="caution">
    <text evidence="3">The sequence shown here is derived from an EMBL/GenBank/DDBJ whole genome shotgun (WGS) entry which is preliminary data.</text>
</comment>
<keyword evidence="1" id="KW-0808">Transferase</keyword>
<dbReference type="InterPro" id="IPR013216">
    <property type="entry name" value="Methyltransf_11"/>
</dbReference>
<dbReference type="GO" id="GO:0008757">
    <property type="term" value="F:S-adenosylmethionine-dependent methyltransferase activity"/>
    <property type="evidence" value="ECO:0007669"/>
    <property type="project" value="InterPro"/>
</dbReference>
<dbReference type="AlphaFoldDB" id="A0A812WSX4"/>
<sequence>MALRQRLDLLRWELRQVKQLIGAHRSRHSSFDARAATWDTPEKVQRAVWVGDEIRQFAWFRAAPEAMGRCLDFGCGTGLLSFELQKHCRHVTGLDESSGMVEVMQEKICAAGLGSKMMATKSPLATLGDFDLIVSLLCIHHVRDCQAQLGELARHLSRGGRVVIVDFEATENARLFHKKSEAKGDHYEHDGCLGM</sequence>
<proteinExistence type="predicted"/>
<dbReference type="OrthoDB" id="3647at2759"/>
<dbReference type="PANTHER" id="PTHR43861:SF3">
    <property type="entry name" value="PUTATIVE (AFU_ORTHOLOGUE AFUA_2G14390)-RELATED"/>
    <property type="match status" value="1"/>
</dbReference>
<protein>
    <recommendedName>
        <fullName evidence="2">Methyltransferase type 11 domain-containing protein</fullName>
    </recommendedName>
</protein>
<dbReference type="EMBL" id="CAJNIZ010044815">
    <property type="protein sequence ID" value="CAE7701955.1"/>
    <property type="molecule type" value="Genomic_DNA"/>
</dbReference>
<dbReference type="Proteomes" id="UP000649617">
    <property type="component" value="Unassembled WGS sequence"/>
</dbReference>
<evidence type="ECO:0000313" key="3">
    <source>
        <dbReference type="EMBL" id="CAE7701955.1"/>
    </source>
</evidence>
<dbReference type="CDD" id="cd02440">
    <property type="entry name" value="AdoMet_MTases"/>
    <property type="match status" value="1"/>
</dbReference>
<organism evidence="3 4">
    <name type="scientific">Symbiodinium pilosum</name>
    <name type="common">Dinoflagellate</name>
    <dbReference type="NCBI Taxonomy" id="2952"/>
    <lineage>
        <taxon>Eukaryota</taxon>
        <taxon>Sar</taxon>
        <taxon>Alveolata</taxon>
        <taxon>Dinophyceae</taxon>
        <taxon>Suessiales</taxon>
        <taxon>Symbiodiniaceae</taxon>
        <taxon>Symbiodinium</taxon>
    </lineage>
</organism>
<dbReference type="InterPro" id="IPR029063">
    <property type="entry name" value="SAM-dependent_MTases_sf"/>
</dbReference>
<reference evidence="3" key="1">
    <citation type="submission" date="2021-02" db="EMBL/GenBank/DDBJ databases">
        <authorList>
            <person name="Dougan E. K."/>
            <person name="Rhodes N."/>
            <person name="Thang M."/>
            <person name="Chan C."/>
        </authorList>
    </citation>
    <scope>NUCLEOTIDE SEQUENCE</scope>
</reference>
<evidence type="ECO:0000259" key="2">
    <source>
        <dbReference type="Pfam" id="PF08241"/>
    </source>
</evidence>
<evidence type="ECO:0000256" key="1">
    <source>
        <dbReference type="ARBA" id="ARBA00022679"/>
    </source>
</evidence>
<dbReference type="Gene3D" id="3.40.50.150">
    <property type="entry name" value="Vaccinia Virus protein VP39"/>
    <property type="match status" value="1"/>
</dbReference>
<dbReference type="SUPFAM" id="SSF53335">
    <property type="entry name" value="S-adenosyl-L-methionine-dependent methyltransferases"/>
    <property type="match status" value="1"/>
</dbReference>
<gene>
    <name evidence="3" type="ORF">SPIL2461_LOCUS19750</name>
</gene>
<accession>A0A812WSX4</accession>